<feature type="transmembrane region" description="Helical" evidence="1">
    <location>
        <begin position="274"/>
        <end position="294"/>
    </location>
</feature>
<dbReference type="RefSeq" id="WP_046336668.1">
    <property type="nucleotide sequence ID" value="NZ_CAWMEF010000001.1"/>
</dbReference>
<keyword evidence="1" id="KW-0812">Transmembrane</keyword>
<evidence type="ECO:0000256" key="1">
    <source>
        <dbReference type="SAM" id="Phobius"/>
    </source>
</evidence>
<organism evidence="2 3">
    <name type="scientific">Xenorhabdus bovienii</name>
    <name type="common">Xenorhabdus nematophila subsp. bovienii</name>
    <dbReference type="NCBI Taxonomy" id="40576"/>
    <lineage>
        <taxon>Bacteria</taxon>
        <taxon>Pseudomonadati</taxon>
        <taxon>Pseudomonadota</taxon>
        <taxon>Gammaproteobacteria</taxon>
        <taxon>Enterobacterales</taxon>
        <taxon>Morganellaceae</taxon>
        <taxon>Xenorhabdus</taxon>
    </lineage>
</organism>
<evidence type="ECO:0000313" key="3">
    <source>
        <dbReference type="Proteomes" id="UP000032930"/>
    </source>
</evidence>
<feature type="transmembrane region" description="Helical" evidence="1">
    <location>
        <begin position="164"/>
        <end position="184"/>
    </location>
</feature>
<dbReference type="AlphaFoldDB" id="A0A0B6X9L2"/>
<keyword evidence="1" id="KW-1133">Transmembrane helix</keyword>
<dbReference type="EMBL" id="FO818637">
    <property type="protein sequence ID" value="CDM89398.1"/>
    <property type="molecule type" value="Genomic_DNA"/>
</dbReference>
<feature type="transmembrane region" description="Helical" evidence="1">
    <location>
        <begin position="137"/>
        <end position="158"/>
    </location>
</feature>
<gene>
    <name evidence="2" type="ORF">XBW1_2041</name>
</gene>
<dbReference type="Proteomes" id="UP000032930">
    <property type="component" value="Chromosome"/>
</dbReference>
<proteinExistence type="predicted"/>
<dbReference type="KEGG" id="xbv:XBW1_2041"/>
<feature type="transmembrane region" description="Helical" evidence="1">
    <location>
        <begin position="362"/>
        <end position="383"/>
    </location>
</feature>
<feature type="transmembrane region" description="Helical" evidence="1">
    <location>
        <begin position="300"/>
        <end position="325"/>
    </location>
</feature>
<evidence type="ECO:0000313" key="2">
    <source>
        <dbReference type="EMBL" id="CDM89398.1"/>
    </source>
</evidence>
<feature type="transmembrane region" description="Helical" evidence="1">
    <location>
        <begin position="337"/>
        <end position="356"/>
    </location>
</feature>
<protein>
    <submittedName>
        <fullName evidence="2">Complete genome segment 3/17 (Modular protein)</fullName>
    </submittedName>
</protein>
<feature type="transmembrane region" description="Helical" evidence="1">
    <location>
        <begin position="107"/>
        <end position="125"/>
    </location>
</feature>
<name>A0A0B6X9L2_XENBV</name>
<feature type="transmembrane region" description="Helical" evidence="1">
    <location>
        <begin position="244"/>
        <end position="262"/>
    </location>
</feature>
<feature type="transmembrane region" description="Helical" evidence="1">
    <location>
        <begin position="205"/>
        <end position="232"/>
    </location>
</feature>
<reference evidence="2 3" key="1">
    <citation type="submission" date="2014-02" db="EMBL/GenBank/DDBJ databases">
        <authorList>
            <person name="Genoscope - CEA"/>
        </authorList>
    </citation>
    <scope>NUCLEOTIDE SEQUENCE [LARGE SCALE GENOMIC DNA]</scope>
    <source>
        <strain evidence="2 3">CS03</strain>
    </source>
</reference>
<feature type="transmembrane region" description="Helical" evidence="1">
    <location>
        <begin position="75"/>
        <end position="95"/>
    </location>
</feature>
<accession>A0A0B6X9L2</accession>
<keyword evidence="1" id="KW-0472">Membrane</keyword>
<feature type="transmembrane region" description="Helical" evidence="1">
    <location>
        <begin position="42"/>
        <end position="63"/>
    </location>
</feature>
<sequence length="390" mass="44071">MLNNKAVILSILLSIANITGSSGLTIWIDNVLKEGGGILNTYIPLFSYLIGLSIGCMTISFFIRNIKNIFLKENIFICSLLLATTNCLLFSKEWITISVLADSIHRVIWGIMSGFTVILGRNILITEGNEKKTNKNFSILSLSLLCLPFLIPIIFHLYDLNSRTSADLFASIIYMISIIIYLVGSKKKTIKKKLNVTNCIIKKNNYNIVILSFLNLVIINVCFFLLLMIMPAMRVIYFNYIDMTQMYIILLTLWFPCAIFSIKIIKSANLEKKIIIGNVMQLISFGLCLISISIGSGILYIFFMLLMFLANMIMQPVFFSYLGLYSKNSLYTLGMQSGIYVFITTIILAYTVFINIEMEKIMIGFASLLILSVINSITFVLIVNRGKNNK</sequence>